<reference evidence="1 2" key="3">
    <citation type="journal article" date="2015" name="Genome Announc.">
        <title>Draft Genome Sequence of the Archiascomycetous Yeast Saitoella complicata.</title>
        <authorList>
            <person name="Yamauchi K."/>
            <person name="Kondo S."/>
            <person name="Hamamoto M."/>
            <person name="Takahashi Y."/>
            <person name="Ogura Y."/>
            <person name="Hayashi T."/>
            <person name="Nishida H."/>
        </authorList>
    </citation>
    <scope>NUCLEOTIDE SEQUENCE [LARGE SCALE GENOMIC DNA]</scope>
    <source>
        <strain evidence="1 2">NRRL Y-17804</strain>
    </source>
</reference>
<name>A0A0E9NNB7_SAICN</name>
<comment type="caution">
    <text evidence="1">The sequence shown here is derived from an EMBL/GenBank/DDBJ whole genome shotgun (WGS) entry which is preliminary data.</text>
</comment>
<dbReference type="AlphaFoldDB" id="A0A0E9NNB7"/>
<keyword evidence="2" id="KW-1185">Reference proteome</keyword>
<organism evidence="1 2">
    <name type="scientific">Saitoella complicata (strain BCRC 22490 / CBS 7301 / JCM 7358 / NBRC 10748 / NRRL Y-17804)</name>
    <dbReference type="NCBI Taxonomy" id="698492"/>
    <lineage>
        <taxon>Eukaryota</taxon>
        <taxon>Fungi</taxon>
        <taxon>Dikarya</taxon>
        <taxon>Ascomycota</taxon>
        <taxon>Taphrinomycotina</taxon>
        <taxon>Taphrinomycotina incertae sedis</taxon>
        <taxon>Saitoella</taxon>
    </lineage>
</organism>
<sequence>MMGVYGKQMAFWSYIHQTSPTFSSHRNPQRTPHNTHKKPIRLAFLLHHRTHHSILTAPHIPPQPRFRVETLSKMGWENERVSCRMCACPMPGISFSTSSIFAPIPPAVADP</sequence>
<protein>
    <submittedName>
        <fullName evidence="1">Uncharacterized protein</fullName>
    </submittedName>
</protein>
<reference evidence="1 2" key="2">
    <citation type="journal article" date="2014" name="J. Gen. Appl. Microbiol.">
        <title>The early diverging ascomycetous budding yeast Saitoella complicata has three histone deacetylases belonging to the Clr6, Hos2, and Rpd3 lineages.</title>
        <authorList>
            <person name="Nishida H."/>
            <person name="Matsumoto T."/>
            <person name="Kondo S."/>
            <person name="Hamamoto M."/>
            <person name="Yoshikawa H."/>
        </authorList>
    </citation>
    <scope>NUCLEOTIDE SEQUENCE [LARGE SCALE GENOMIC DNA]</scope>
    <source>
        <strain evidence="1 2">NRRL Y-17804</strain>
    </source>
</reference>
<accession>A0A0E9NNB7</accession>
<evidence type="ECO:0000313" key="1">
    <source>
        <dbReference type="EMBL" id="GAO51186.1"/>
    </source>
</evidence>
<dbReference type="Proteomes" id="UP000033140">
    <property type="component" value="Unassembled WGS sequence"/>
</dbReference>
<evidence type="ECO:0000313" key="2">
    <source>
        <dbReference type="Proteomes" id="UP000033140"/>
    </source>
</evidence>
<dbReference type="EMBL" id="BACD03000042">
    <property type="protein sequence ID" value="GAO51186.1"/>
    <property type="molecule type" value="Genomic_DNA"/>
</dbReference>
<gene>
    <name evidence="1" type="ORF">G7K_5297-t1</name>
</gene>
<reference evidence="1 2" key="1">
    <citation type="journal article" date="2011" name="J. Gen. Appl. Microbiol.">
        <title>Draft genome sequencing of the enigmatic yeast Saitoella complicata.</title>
        <authorList>
            <person name="Nishida H."/>
            <person name="Hamamoto M."/>
            <person name="Sugiyama J."/>
        </authorList>
    </citation>
    <scope>NUCLEOTIDE SEQUENCE [LARGE SCALE GENOMIC DNA]</scope>
    <source>
        <strain evidence="1 2">NRRL Y-17804</strain>
    </source>
</reference>
<proteinExistence type="predicted"/>